<gene>
    <name evidence="2" type="ORF">OUZ56_007666</name>
</gene>
<evidence type="ECO:0000256" key="1">
    <source>
        <dbReference type="SAM" id="MobiDB-lite"/>
    </source>
</evidence>
<keyword evidence="3" id="KW-1185">Reference proteome</keyword>
<name>A0ABR0AAN4_9CRUS</name>
<protein>
    <submittedName>
        <fullName evidence="2">Uncharacterized protein</fullName>
    </submittedName>
</protein>
<evidence type="ECO:0000313" key="2">
    <source>
        <dbReference type="EMBL" id="KAK4022187.1"/>
    </source>
</evidence>
<accession>A0ABR0AAN4</accession>
<evidence type="ECO:0000313" key="3">
    <source>
        <dbReference type="Proteomes" id="UP001234178"/>
    </source>
</evidence>
<reference evidence="2 3" key="1">
    <citation type="journal article" date="2023" name="Nucleic Acids Res.">
        <title>The hologenome of Daphnia magna reveals possible DNA methylation and microbiome-mediated evolution of the host genome.</title>
        <authorList>
            <person name="Chaturvedi A."/>
            <person name="Li X."/>
            <person name="Dhandapani V."/>
            <person name="Marshall H."/>
            <person name="Kissane S."/>
            <person name="Cuenca-Cambronero M."/>
            <person name="Asole G."/>
            <person name="Calvet F."/>
            <person name="Ruiz-Romero M."/>
            <person name="Marangio P."/>
            <person name="Guigo R."/>
            <person name="Rago D."/>
            <person name="Mirbahai L."/>
            <person name="Eastwood N."/>
            <person name="Colbourne J.K."/>
            <person name="Zhou J."/>
            <person name="Mallon E."/>
            <person name="Orsini L."/>
        </authorList>
    </citation>
    <scope>NUCLEOTIDE SEQUENCE [LARGE SCALE GENOMIC DNA]</scope>
    <source>
        <strain evidence="2">LRV0_1</strain>
    </source>
</reference>
<sequence length="127" mass="13475">MRKLEETDVDGASLVGGTCTNKTRRNMGDEGIYALEGNRVKRTSGHGQDSTGLVKEKGEVCGPGGLFFAGLGTRGENGEKKNIKAAAAALLDRKGQEAPGTEMTPCRARQGRGEKNGKKGNRLTFCF</sequence>
<organism evidence="2 3">
    <name type="scientific">Daphnia magna</name>
    <dbReference type="NCBI Taxonomy" id="35525"/>
    <lineage>
        <taxon>Eukaryota</taxon>
        <taxon>Metazoa</taxon>
        <taxon>Ecdysozoa</taxon>
        <taxon>Arthropoda</taxon>
        <taxon>Crustacea</taxon>
        <taxon>Branchiopoda</taxon>
        <taxon>Diplostraca</taxon>
        <taxon>Cladocera</taxon>
        <taxon>Anomopoda</taxon>
        <taxon>Daphniidae</taxon>
        <taxon>Daphnia</taxon>
    </lineage>
</organism>
<dbReference type="Proteomes" id="UP001234178">
    <property type="component" value="Unassembled WGS sequence"/>
</dbReference>
<proteinExistence type="predicted"/>
<comment type="caution">
    <text evidence="2">The sequence shown here is derived from an EMBL/GenBank/DDBJ whole genome shotgun (WGS) entry which is preliminary data.</text>
</comment>
<feature type="region of interest" description="Disordered" evidence="1">
    <location>
        <begin position="95"/>
        <end position="123"/>
    </location>
</feature>
<dbReference type="EMBL" id="JAOYFB010000037">
    <property type="protein sequence ID" value="KAK4022187.1"/>
    <property type="molecule type" value="Genomic_DNA"/>
</dbReference>